<dbReference type="EMBL" id="AUBJ02000001">
    <property type="protein sequence ID" value="MCP2334556.1"/>
    <property type="molecule type" value="Genomic_DNA"/>
</dbReference>
<protein>
    <submittedName>
        <fullName evidence="2">Uncharacterized protein</fullName>
    </submittedName>
</protein>
<name>A0ABT1JSE7_ACTCY</name>
<accession>A0ABT1JSE7</accession>
<evidence type="ECO:0000313" key="3">
    <source>
        <dbReference type="Proteomes" id="UP000791080"/>
    </source>
</evidence>
<evidence type="ECO:0000313" key="2">
    <source>
        <dbReference type="EMBL" id="MCP2334556.1"/>
    </source>
</evidence>
<comment type="caution">
    <text evidence="2">The sequence shown here is derived from an EMBL/GenBank/DDBJ whole genome shotgun (WGS) entry which is preliminary data.</text>
</comment>
<sequence length="60" mass="6491">MASVTEPVTLTSASECVVPPTQRGDDTERWIVGEPAPVYRGSGQRRADLVLSSPSRRSHP</sequence>
<evidence type="ECO:0000256" key="1">
    <source>
        <dbReference type="SAM" id="MobiDB-lite"/>
    </source>
</evidence>
<feature type="region of interest" description="Disordered" evidence="1">
    <location>
        <begin position="1"/>
        <end position="60"/>
    </location>
</feature>
<reference evidence="2 3" key="1">
    <citation type="submission" date="2022-06" db="EMBL/GenBank/DDBJ databases">
        <title>Genomic Encyclopedia of Type Strains, Phase I: the one thousand microbial genomes (KMG-I) project.</title>
        <authorList>
            <person name="Kyrpides N."/>
        </authorList>
    </citation>
    <scope>NUCLEOTIDE SEQUENCE [LARGE SCALE GENOMIC DNA]</scope>
    <source>
        <strain evidence="2 3">DSM 43889</strain>
    </source>
</reference>
<gene>
    <name evidence="2" type="ORF">G443_004826</name>
</gene>
<proteinExistence type="predicted"/>
<feature type="compositionally biased region" description="Polar residues" evidence="1">
    <location>
        <begin position="1"/>
        <end position="14"/>
    </location>
</feature>
<keyword evidence="3" id="KW-1185">Reference proteome</keyword>
<dbReference type="Proteomes" id="UP000791080">
    <property type="component" value="Unassembled WGS sequence"/>
</dbReference>
<organism evidence="2 3">
    <name type="scientific">Actinoalloteichus caeruleus DSM 43889</name>
    <dbReference type="NCBI Taxonomy" id="1120930"/>
    <lineage>
        <taxon>Bacteria</taxon>
        <taxon>Bacillati</taxon>
        <taxon>Actinomycetota</taxon>
        <taxon>Actinomycetes</taxon>
        <taxon>Pseudonocardiales</taxon>
        <taxon>Pseudonocardiaceae</taxon>
        <taxon>Actinoalloteichus</taxon>
        <taxon>Actinoalloteichus cyanogriseus</taxon>
    </lineage>
</organism>